<dbReference type="EMBL" id="JBDJNQ010000002">
    <property type="protein sequence ID" value="MEN5376711.1"/>
    <property type="molecule type" value="Genomic_DNA"/>
</dbReference>
<dbReference type="Proteomes" id="UP001409291">
    <property type="component" value="Unassembled WGS sequence"/>
</dbReference>
<dbReference type="SUPFAM" id="SSF51011">
    <property type="entry name" value="Glycosyl hydrolase domain"/>
    <property type="match status" value="1"/>
</dbReference>
<dbReference type="InterPro" id="IPR001139">
    <property type="entry name" value="Glyco_hydro_30"/>
</dbReference>
<dbReference type="GO" id="GO:0016787">
    <property type="term" value="F:hydrolase activity"/>
    <property type="evidence" value="ECO:0007669"/>
    <property type="project" value="UniProtKB-KW"/>
</dbReference>
<organism evidence="7 8">
    <name type="scientific">Sphingobacterium kitahiroshimense</name>
    <dbReference type="NCBI Taxonomy" id="470446"/>
    <lineage>
        <taxon>Bacteria</taxon>
        <taxon>Pseudomonadati</taxon>
        <taxon>Bacteroidota</taxon>
        <taxon>Sphingobacteriia</taxon>
        <taxon>Sphingobacteriales</taxon>
        <taxon>Sphingobacteriaceae</taxon>
        <taxon>Sphingobacterium</taxon>
    </lineage>
</organism>
<dbReference type="InterPro" id="IPR013780">
    <property type="entry name" value="Glyco_hydro_b"/>
</dbReference>
<dbReference type="Gene3D" id="3.20.20.80">
    <property type="entry name" value="Glycosidases"/>
    <property type="match status" value="1"/>
</dbReference>
<evidence type="ECO:0000256" key="1">
    <source>
        <dbReference type="ARBA" id="ARBA00005382"/>
    </source>
</evidence>
<keyword evidence="2" id="KW-0732">Signal</keyword>
<feature type="domain" description="Glycosyl hydrolase family 30 beta sandwich" evidence="6">
    <location>
        <begin position="425"/>
        <end position="486"/>
    </location>
</feature>
<evidence type="ECO:0000313" key="7">
    <source>
        <dbReference type="EMBL" id="MEN5376711.1"/>
    </source>
</evidence>
<evidence type="ECO:0000259" key="5">
    <source>
        <dbReference type="Pfam" id="PF02055"/>
    </source>
</evidence>
<dbReference type="PRINTS" id="PR00843">
    <property type="entry name" value="GLHYDRLASE30"/>
</dbReference>
<accession>A0ABV0BPQ5</accession>
<keyword evidence="8" id="KW-1185">Reference proteome</keyword>
<dbReference type="PANTHER" id="PTHR11069">
    <property type="entry name" value="GLUCOSYLCERAMIDASE"/>
    <property type="match status" value="1"/>
</dbReference>
<dbReference type="Pfam" id="PF02055">
    <property type="entry name" value="Glyco_hydro_30"/>
    <property type="match status" value="1"/>
</dbReference>
<evidence type="ECO:0000256" key="4">
    <source>
        <dbReference type="RuleBase" id="RU361188"/>
    </source>
</evidence>
<proteinExistence type="inferred from homology"/>
<comment type="caution">
    <text evidence="7">The sequence shown here is derived from an EMBL/GenBank/DDBJ whole genome shotgun (WGS) entry which is preliminary data.</text>
</comment>
<dbReference type="RefSeq" id="WP_346580895.1">
    <property type="nucleotide sequence ID" value="NZ_JBDJNQ010000002.1"/>
</dbReference>
<keyword evidence="4" id="KW-0326">Glycosidase</keyword>
<feature type="domain" description="Glycosyl hydrolase family 30 TIM-barrel" evidence="5">
    <location>
        <begin position="78"/>
        <end position="420"/>
    </location>
</feature>
<reference evidence="7 8" key="1">
    <citation type="submission" date="2024-04" db="EMBL/GenBank/DDBJ databases">
        <title>WGS of bacteria from Torrens River.</title>
        <authorList>
            <person name="Wyrsch E.R."/>
            <person name="Drigo B."/>
        </authorList>
    </citation>
    <scope>NUCLEOTIDE SEQUENCE [LARGE SCALE GENOMIC DNA]</scope>
    <source>
        <strain evidence="7 8">TWI391</strain>
    </source>
</reference>
<evidence type="ECO:0000259" key="6">
    <source>
        <dbReference type="Pfam" id="PF17189"/>
    </source>
</evidence>
<dbReference type="InterPro" id="IPR033453">
    <property type="entry name" value="Glyco_hydro_30_TIM-barrel"/>
</dbReference>
<evidence type="ECO:0000256" key="2">
    <source>
        <dbReference type="ARBA" id="ARBA00022729"/>
    </source>
</evidence>
<dbReference type="Pfam" id="PF17189">
    <property type="entry name" value="Glyco_hydro_30C"/>
    <property type="match status" value="1"/>
</dbReference>
<dbReference type="InterPro" id="IPR017853">
    <property type="entry name" value="GH"/>
</dbReference>
<keyword evidence="3 4" id="KW-0378">Hydrolase</keyword>
<evidence type="ECO:0000256" key="3">
    <source>
        <dbReference type="ARBA" id="ARBA00022801"/>
    </source>
</evidence>
<sequence length="490" mass="55429">MIYTLLLSCLITATSCNRDSYKPSASDNIKDKGDVTIYTTTNTRSQDFTKGFIDFSTKFNMSPNTITLDPNQKFQTMDGFGAAITGSTCYNLMKMSKEDRTKFLTETFSDEKGMGMNYIRIAIGCSDFSLSEYTCWDKEGKENFALQFEEKQYILPVLKEILAINPSIKIMGSPWTPPKWMKVNNLTDLKPFDSWTSGQLNPKHYQDYGWYFVQWLQAMKKEGITVSSITVQNEPLNRGNSASLYMTWQEQQAFIKQALGPQLKAAALETKIYAFDHNYNYDNIADQNDYPVKIYNDAGAASYIAGAAFHNYGGDKAELLDIHNQRPDKELVFTETSIGEWNEGRNLEKRLMEDMREVALGTVNNWSRAVIVWNLMLDTDKGPNREGGCQTCYGAVDISKSNFKNITRNSHYYIVGHLSSVVKSGAVRIGAKGYTAEGLVYTAFQNKDGSYAIVLLNDAEENRKITISDTKNHFSYEVPAKSVVSYRWAN</sequence>
<dbReference type="InterPro" id="IPR033452">
    <property type="entry name" value="GH30_C"/>
</dbReference>
<dbReference type="SUPFAM" id="SSF51445">
    <property type="entry name" value="(Trans)glycosidases"/>
    <property type="match status" value="1"/>
</dbReference>
<name>A0ABV0BPQ5_9SPHI</name>
<dbReference type="Gene3D" id="2.60.40.1180">
    <property type="entry name" value="Golgi alpha-mannosidase II"/>
    <property type="match status" value="1"/>
</dbReference>
<evidence type="ECO:0000313" key="8">
    <source>
        <dbReference type="Proteomes" id="UP001409291"/>
    </source>
</evidence>
<gene>
    <name evidence="7" type="ORF">ABE541_05490</name>
</gene>
<comment type="similarity">
    <text evidence="1 4">Belongs to the glycosyl hydrolase 30 family.</text>
</comment>
<dbReference type="PANTHER" id="PTHR11069:SF23">
    <property type="entry name" value="LYSOSOMAL ACID GLUCOSYLCERAMIDASE"/>
    <property type="match status" value="1"/>
</dbReference>
<protein>
    <submittedName>
        <fullName evidence="7">Glycoside hydrolase family 30 beta sandwich domain-containing protein</fullName>
    </submittedName>
</protein>